<protein>
    <recommendedName>
        <fullName evidence="1">RRM domain-containing protein</fullName>
    </recommendedName>
</protein>
<keyword evidence="2" id="KW-0542">Nucleomorph</keyword>
<dbReference type="RefSeq" id="XP_001713386.1">
    <property type="nucleotide sequence ID" value="XM_001713334.1"/>
</dbReference>
<dbReference type="InterPro" id="IPR012677">
    <property type="entry name" value="Nucleotide-bd_a/b_plait_sf"/>
</dbReference>
<dbReference type="GO" id="GO:0003723">
    <property type="term" value="F:RNA binding"/>
    <property type="evidence" value="ECO:0007669"/>
    <property type="project" value="InterPro"/>
</dbReference>
<dbReference type="EMBL" id="AF083031">
    <property type="protein sequence ID" value="AAK39695.1"/>
    <property type="molecule type" value="Genomic_DNA"/>
</dbReference>
<evidence type="ECO:0000313" key="3">
    <source>
        <dbReference type="Proteomes" id="UP000242167"/>
    </source>
</evidence>
<gene>
    <name evidence="2" type="primary">orf112</name>
</gene>
<dbReference type="PIR" id="C90125">
    <property type="entry name" value="C90125"/>
</dbReference>
<proteinExistence type="predicted"/>
<sequence length="112" mass="13474">MSNSITGVVYIENIPKKITYKNLIKFLEKFGRVNRTFFSKDLSIEYKIIGWIEYSKKCSAKKVSLKKVRDIWDKHITFNENFKIFYLKSINWKSLTFVRKSIYKFDKKCPNI</sequence>
<dbReference type="InterPro" id="IPR000504">
    <property type="entry name" value="RRM_dom"/>
</dbReference>
<name>Q98S87_GUITH</name>
<reference evidence="2 3" key="1">
    <citation type="journal article" date="2001" name="Nature">
        <title>The highly reduced genome of an enslaved algal nucleus.</title>
        <authorList>
            <person name="Douglas S."/>
            <person name="Zauner S."/>
            <person name="Fraunholz M."/>
            <person name="Beaton M."/>
            <person name="Penny S."/>
            <person name="Deng L."/>
            <person name="Wu X."/>
            <person name="Reith M."/>
            <person name="Cavalier-Smith T."/>
            <person name="Maier U."/>
        </authorList>
    </citation>
    <scope>NUCLEOTIDE SEQUENCE [LARGE SCALE GENOMIC DNA]</scope>
</reference>
<dbReference type="InterPro" id="IPR035979">
    <property type="entry name" value="RBD_domain_sf"/>
</dbReference>
<dbReference type="AlphaFoldDB" id="Q98S87"/>
<evidence type="ECO:0000259" key="1">
    <source>
        <dbReference type="Pfam" id="PF00076"/>
    </source>
</evidence>
<dbReference type="Proteomes" id="UP000242167">
    <property type="component" value="Nucleomorph 3"/>
</dbReference>
<dbReference type="CDD" id="cd00590">
    <property type="entry name" value="RRM_SF"/>
    <property type="match status" value="1"/>
</dbReference>
<evidence type="ECO:0000313" key="2">
    <source>
        <dbReference type="EMBL" id="AAK39695.1"/>
    </source>
</evidence>
<organism evidence="2 3">
    <name type="scientific">Guillardia theta</name>
    <name type="common">Cryptophyte</name>
    <name type="synonym">Cryptomonas phi</name>
    <dbReference type="NCBI Taxonomy" id="55529"/>
    <lineage>
        <taxon>Eukaryota</taxon>
        <taxon>Cryptophyceae</taxon>
        <taxon>Pyrenomonadales</taxon>
        <taxon>Geminigeraceae</taxon>
        <taxon>Guillardia</taxon>
    </lineage>
</organism>
<dbReference type="Pfam" id="PF00076">
    <property type="entry name" value="RRM_1"/>
    <property type="match status" value="1"/>
</dbReference>
<dbReference type="GeneID" id="857168"/>
<accession>Q98S87</accession>
<feature type="domain" description="RRM" evidence="1">
    <location>
        <begin position="9"/>
        <end position="62"/>
    </location>
</feature>
<geneLocation type="nucleomorph" evidence="2"/>
<dbReference type="SUPFAM" id="SSF54928">
    <property type="entry name" value="RNA-binding domain, RBD"/>
    <property type="match status" value="1"/>
</dbReference>
<dbReference type="Gene3D" id="3.30.70.330">
    <property type="match status" value="1"/>
</dbReference>